<proteinExistence type="predicted"/>
<name>A0ABD3R1F1_9STRA</name>
<keyword evidence="3" id="KW-1185">Reference proteome</keyword>
<feature type="region of interest" description="Disordered" evidence="1">
    <location>
        <begin position="1"/>
        <end position="20"/>
    </location>
</feature>
<sequence length="188" mass="20436">MFPRDAEEEGRRGEGGGGVCATTETTVERTLEGKTTILDSFREVIDRSIVVMQRIRNVGDAAGKIDRVDNVIEFSPLETVGGIFPEDAQSASSTSILDGLLNIVNPLKLKKAKVVLVHKAEVESSSPVLRLRIAWISSVLNVAGTSRYLNPDGDDVFGLNNVMGEFLNVGYFDTPYSSTVNEDLDSEK</sequence>
<gene>
    <name evidence="2" type="ORF">ACHAXA_005780</name>
</gene>
<protein>
    <submittedName>
        <fullName evidence="2">Uncharacterized protein</fullName>
    </submittedName>
</protein>
<evidence type="ECO:0000313" key="2">
    <source>
        <dbReference type="EMBL" id="KAL3806057.1"/>
    </source>
</evidence>
<dbReference type="EMBL" id="JALLPB020000899">
    <property type="protein sequence ID" value="KAL3806057.1"/>
    <property type="molecule type" value="Genomic_DNA"/>
</dbReference>
<reference evidence="2 3" key="1">
    <citation type="submission" date="2024-10" db="EMBL/GenBank/DDBJ databases">
        <title>Updated reference genomes for cyclostephanoid diatoms.</title>
        <authorList>
            <person name="Roberts W.R."/>
            <person name="Alverson A.J."/>
        </authorList>
    </citation>
    <scope>NUCLEOTIDE SEQUENCE [LARGE SCALE GENOMIC DNA]</scope>
    <source>
        <strain evidence="2 3">AJA228-03</strain>
    </source>
</reference>
<organism evidence="2 3">
    <name type="scientific">Cyclostephanos tholiformis</name>
    <dbReference type="NCBI Taxonomy" id="382380"/>
    <lineage>
        <taxon>Eukaryota</taxon>
        <taxon>Sar</taxon>
        <taxon>Stramenopiles</taxon>
        <taxon>Ochrophyta</taxon>
        <taxon>Bacillariophyta</taxon>
        <taxon>Coscinodiscophyceae</taxon>
        <taxon>Thalassiosirophycidae</taxon>
        <taxon>Stephanodiscales</taxon>
        <taxon>Stephanodiscaceae</taxon>
        <taxon>Cyclostephanos</taxon>
    </lineage>
</organism>
<dbReference type="AlphaFoldDB" id="A0ABD3R1F1"/>
<comment type="caution">
    <text evidence="2">The sequence shown here is derived from an EMBL/GenBank/DDBJ whole genome shotgun (WGS) entry which is preliminary data.</text>
</comment>
<dbReference type="Proteomes" id="UP001530377">
    <property type="component" value="Unassembled WGS sequence"/>
</dbReference>
<evidence type="ECO:0000313" key="3">
    <source>
        <dbReference type="Proteomes" id="UP001530377"/>
    </source>
</evidence>
<accession>A0ABD3R1F1</accession>
<evidence type="ECO:0000256" key="1">
    <source>
        <dbReference type="SAM" id="MobiDB-lite"/>
    </source>
</evidence>